<evidence type="ECO:0000256" key="2">
    <source>
        <dbReference type="SAM" id="SignalP"/>
    </source>
</evidence>
<accession>A0ABV5I8X9</accession>
<dbReference type="EMBL" id="JBHMEI010000003">
    <property type="protein sequence ID" value="MFB9200993.1"/>
    <property type="molecule type" value="Genomic_DNA"/>
</dbReference>
<comment type="caution">
    <text evidence="4">The sequence shown here is derived from an EMBL/GenBank/DDBJ whole genome shotgun (WGS) entry which is preliminary data.</text>
</comment>
<proteinExistence type="inferred from homology"/>
<keyword evidence="2" id="KW-0732">Signal</keyword>
<gene>
    <name evidence="4" type="ORF">ACFFV7_07305</name>
</gene>
<dbReference type="InterPro" id="IPR001424">
    <property type="entry name" value="SOD_Cu_Zn_dom"/>
</dbReference>
<feature type="signal peptide" evidence="2">
    <location>
        <begin position="1"/>
        <end position="17"/>
    </location>
</feature>
<feature type="chain" id="PRO_5046083545" evidence="2">
    <location>
        <begin position="18"/>
        <end position="181"/>
    </location>
</feature>
<sequence>MRAPALLLVLLTTAACAGPPAPLQQVTKPSPAGAVALSGAGEFGSDDTAAIAYDRRLAPAGALASLTAESAGGTTRTSLVVEGFLPNRHYGAHLHTAACGTDPDDAGGHYQHDPGHADPASEVWLDVATDGSGAGRSTARHSWSLDPAALPKSLVIHAKATKRSGAHAGEAGPRVACLTLH</sequence>
<feature type="domain" description="Superoxide dismutase copper/zinc binding" evidence="3">
    <location>
        <begin position="65"/>
        <end position="177"/>
    </location>
</feature>
<evidence type="ECO:0000313" key="5">
    <source>
        <dbReference type="Proteomes" id="UP001589647"/>
    </source>
</evidence>
<dbReference type="PROSITE" id="PS51257">
    <property type="entry name" value="PROKAR_LIPOPROTEIN"/>
    <property type="match status" value="1"/>
</dbReference>
<protein>
    <submittedName>
        <fullName evidence="4">Superoxide dismutase family protein</fullName>
    </submittedName>
</protein>
<dbReference type="RefSeq" id="WP_189646834.1">
    <property type="nucleotide sequence ID" value="NZ_BMRC01000003.1"/>
</dbReference>
<dbReference type="Gene3D" id="2.60.40.200">
    <property type="entry name" value="Superoxide dismutase, copper/zinc binding domain"/>
    <property type="match status" value="1"/>
</dbReference>
<dbReference type="Pfam" id="PF00080">
    <property type="entry name" value="Sod_Cu"/>
    <property type="match status" value="1"/>
</dbReference>
<dbReference type="InterPro" id="IPR036423">
    <property type="entry name" value="SOD-like_Cu/Zn_dom_sf"/>
</dbReference>
<evidence type="ECO:0000313" key="4">
    <source>
        <dbReference type="EMBL" id="MFB9200993.1"/>
    </source>
</evidence>
<keyword evidence="5" id="KW-1185">Reference proteome</keyword>
<reference evidence="4 5" key="1">
    <citation type="submission" date="2024-09" db="EMBL/GenBank/DDBJ databases">
        <authorList>
            <person name="Sun Q."/>
            <person name="Mori K."/>
        </authorList>
    </citation>
    <scope>NUCLEOTIDE SEQUENCE [LARGE SCALE GENOMIC DNA]</scope>
    <source>
        <strain evidence="4 5">CCM 3426</strain>
    </source>
</reference>
<dbReference type="SUPFAM" id="SSF49329">
    <property type="entry name" value="Cu,Zn superoxide dismutase-like"/>
    <property type="match status" value="1"/>
</dbReference>
<organism evidence="4 5">
    <name type="scientific">Nonomuraea spiralis</name>
    <dbReference type="NCBI Taxonomy" id="46182"/>
    <lineage>
        <taxon>Bacteria</taxon>
        <taxon>Bacillati</taxon>
        <taxon>Actinomycetota</taxon>
        <taxon>Actinomycetes</taxon>
        <taxon>Streptosporangiales</taxon>
        <taxon>Streptosporangiaceae</taxon>
        <taxon>Nonomuraea</taxon>
    </lineage>
</organism>
<comment type="similarity">
    <text evidence="1">Belongs to the Cu-Zn superoxide dismutase family.</text>
</comment>
<name>A0ABV5I8X9_9ACTN</name>
<evidence type="ECO:0000256" key="1">
    <source>
        <dbReference type="ARBA" id="ARBA00010457"/>
    </source>
</evidence>
<dbReference type="Proteomes" id="UP001589647">
    <property type="component" value="Unassembled WGS sequence"/>
</dbReference>
<evidence type="ECO:0000259" key="3">
    <source>
        <dbReference type="Pfam" id="PF00080"/>
    </source>
</evidence>